<evidence type="ECO:0000313" key="4">
    <source>
        <dbReference type="Proteomes" id="UP001189429"/>
    </source>
</evidence>
<dbReference type="InterPro" id="IPR016161">
    <property type="entry name" value="Ald_DH/histidinol_DH"/>
</dbReference>
<evidence type="ECO:0000259" key="2">
    <source>
        <dbReference type="Pfam" id="PF00171"/>
    </source>
</evidence>
<feature type="domain" description="Aldehyde dehydrogenase" evidence="2">
    <location>
        <begin position="417"/>
        <end position="851"/>
    </location>
</feature>
<dbReference type="PANTHER" id="PTHR43353:SF5">
    <property type="entry name" value="SUCCINATE-SEMIALDEHYDE DEHYDROGENASE, MITOCHONDRIAL"/>
    <property type="match status" value="1"/>
</dbReference>
<reference evidence="3" key="1">
    <citation type="submission" date="2023-10" db="EMBL/GenBank/DDBJ databases">
        <authorList>
            <person name="Chen Y."/>
            <person name="Shah S."/>
            <person name="Dougan E. K."/>
            <person name="Thang M."/>
            <person name="Chan C."/>
        </authorList>
    </citation>
    <scope>NUCLEOTIDE SEQUENCE [LARGE SCALE GENOMIC DNA]</scope>
</reference>
<name>A0ABN9XGA3_9DINO</name>
<dbReference type="SUPFAM" id="SSF53720">
    <property type="entry name" value="ALDH-like"/>
    <property type="match status" value="2"/>
</dbReference>
<protein>
    <recommendedName>
        <fullName evidence="2">Aldehyde dehydrogenase domain-containing protein</fullName>
    </recommendedName>
</protein>
<dbReference type="Proteomes" id="UP001189429">
    <property type="component" value="Unassembled WGS sequence"/>
</dbReference>
<dbReference type="Gene3D" id="3.40.309.10">
    <property type="entry name" value="Aldehyde Dehydrogenase, Chain A, domain 2"/>
    <property type="match status" value="2"/>
</dbReference>
<organism evidence="3 4">
    <name type="scientific">Prorocentrum cordatum</name>
    <dbReference type="NCBI Taxonomy" id="2364126"/>
    <lineage>
        <taxon>Eukaryota</taxon>
        <taxon>Sar</taxon>
        <taxon>Alveolata</taxon>
        <taxon>Dinophyceae</taxon>
        <taxon>Prorocentrales</taxon>
        <taxon>Prorocentraceae</taxon>
        <taxon>Prorocentrum</taxon>
    </lineage>
</organism>
<accession>A0ABN9XGA3</accession>
<dbReference type="Gene3D" id="3.40.605.10">
    <property type="entry name" value="Aldehyde Dehydrogenase, Chain A, domain 1"/>
    <property type="match status" value="2"/>
</dbReference>
<proteinExistence type="predicted"/>
<dbReference type="PANTHER" id="PTHR43353">
    <property type="entry name" value="SUCCINATE-SEMIALDEHYDE DEHYDROGENASE, MITOCHONDRIAL"/>
    <property type="match status" value="1"/>
</dbReference>
<sequence length="1068" mass="114754">MHEKGAGLSSTRAARPSWLRQRAELCEERFAEMGAAKARFAFPMGERRLFILVVRHQFSAPSQVVAAGLLARYTADPSASDCVSFRLRSDMRRGKVGSVFISAQSQIFSRGLVRLASDAESLGLPLAAAAEAAGSALAVASRKLRAEFNSREAIAAIARDADAPADTAAVLERLGRELAEGELDLDVLVLGEALAEDPSRRTVTATTPIGPGGGDPVRRVRMRLPSVADIRGLLETRREQNPRVEKAQDIADTLGKFLSEKFYGKRNDHVALLSAWNAKPIGDAEGEFAEVGALMDLSLKAFGAALKSSKEDFQFEIVREGDGRDCLVMPPANFSLLGLKDTFITLLQGYRVLLVVQPRFFPHFQVAKGTKSPYVDGAKVLVDGKVVPWEGACSDVVSPLFAADGSRIVIGRQAVFTPEASMAAVEAAARSWARGRGEWAQKSMEQRIAAVELAVHRLKERRSQIVEVLQWEICKNDADAAKEFDRTMEYIAASIAQLRAAESTGVVCDGGVHAILRRSPVGVMMNLGPMNYPFNETYATLIPALLCGNSVVMKIPNLGGLAHVLTMEVYAECFPKGVVNFVAGRGRDTMPPIMRSGKVDLFAFIGSSKAADSLIREHPQPHRLRSLLSLDGKNLGIVLPDADVGVAVKECLAGSTAFNGQRCTAIKLIMLHESIADDFCRRFSDAIAALPAGPPFGQSAITPLPEPEKPKYLAELVDDATSKGAKVINERGGETDRTLVFPAVLYPVTKEMRAFHEEQFGPLVAIGKYSDIEEVLQHLADVHFGQQVALFTSSAAQGSHQLSHILDSCALATCRVNINAQCQRGPDSFPFAGRKSSALGTISVSEVLRAVSVETMVASKSHAETWGMAQGSNAFAPVTSDQDRARAPLREKVCESEEVQRDLAECGLPAGLLEVVPGVTPEADPEVLHEVLRRVDRLQFTGSSAMFKALVKKAYELGNLRLEYAGEVSGLNKVLLDGVSATHPAAAAGTAWAAMANNGELCTSASLVEFDPSTGDTAQGVKAALEAQEFKVGRDASVADLNVLLKDGKTESLEVKTEARLHSVHPGM</sequence>
<dbReference type="InterPro" id="IPR016163">
    <property type="entry name" value="Ald_DH_C"/>
</dbReference>
<evidence type="ECO:0000256" key="1">
    <source>
        <dbReference type="ARBA" id="ARBA00023002"/>
    </source>
</evidence>
<feature type="domain" description="Aldehyde dehydrogenase" evidence="2">
    <location>
        <begin position="903"/>
        <end position="1016"/>
    </location>
</feature>
<gene>
    <name evidence="3" type="ORF">PCOR1329_LOCUS76437</name>
</gene>
<evidence type="ECO:0000313" key="3">
    <source>
        <dbReference type="EMBL" id="CAK0898699.1"/>
    </source>
</evidence>
<dbReference type="InterPro" id="IPR015590">
    <property type="entry name" value="Aldehyde_DH_dom"/>
</dbReference>
<keyword evidence="1" id="KW-0560">Oxidoreductase</keyword>
<comment type="caution">
    <text evidence="3">The sequence shown here is derived from an EMBL/GenBank/DDBJ whole genome shotgun (WGS) entry which is preliminary data.</text>
</comment>
<dbReference type="EMBL" id="CAUYUJ010020503">
    <property type="protein sequence ID" value="CAK0898699.1"/>
    <property type="molecule type" value="Genomic_DNA"/>
</dbReference>
<dbReference type="Pfam" id="PF00171">
    <property type="entry name" value="Aldedh"/>
    <property type="match status" value="2"/>
</dbReference>
<dbReference type="InterPro" id="IPR016162">
    <property type="entry name" value="Ald_DH_N"/>
</dbReference>
<dbReference type="InterPro" id="IPR050740">
    <property type="entry name" value="Aldehyde_DH_Superfamily"/>
</dbReference>
<keyword evidence="4" id="KW-1185">Reference proteome</keyword>